<dbReference type="CDD" id="cd18604">
    <property type="entry name" value="ABC_6TM_VMR1_D2_like"/>
    <property type="match status" value="1"/>
</dbReference>
<feature type="transmembrane region" description="Helical" evidence="9">
    <location>
        <begin position="26"/>
        <end position="45"/>
    </location>
</feature>
<feature type="transmembrane region" description="Helical" evidence="9">
    <location>
        <begin position="212"/>
        <end position="231"/>
    </location>
</feature>
<dbReference type="FunFam" id="3.40.50.300:FF:001354">
    <property type="entry name" value="ATP-binding cassette (ABC) transporter, putative"/>
    <property type="match status" value="1"/>
</dbReference>
<proteinExistence type="predicted"/>
<evidence type="ECO:0000256" key="2">
    <source>
        <dbReference type="ARBA" id="ARBA00022448"/>
    </source>
</evidence>
<dbReference type="SUPFAM" id="SSF52540">
    <property type="entry name" value="P-loop containing nucleoside triphosphate hydrolases"/>
    <property type="match status" value="2"/>
</dbReference>
<comment type="caution">
    <text evidence="12">The sequence shown here is derived from an EMBL/GenBank/DDBJ whole genome shotgun (WGS) entry which is preliminary data.</text>
</comment>
<dbReference type="GO" id="GO:0016020">
    <property type="term" value="C:membrane"/>
    <property type="evidence" value="ECO:0007669"/>
    <property type="project" value="UniProtKB-SubCell"/>
</dbReference>
<feature type="transmembrane region" description="Helical" evidence="9">
    <location>
        <begin position="566"/>
        <end position="585"/>
    </location>
</feature>
<evidence type="ECO:0000256" key="4">
    <source>
        <dbReference type="ARBA" id="ARBA00022741"/>
    </source>
</evidence>
<evidence type="ECO:0000259" key="11">
    <source>
        <dbReference type="PROSITE" id="PS50929"/>
    </source>
</evidence>
<dbReference type="Gene3D" id="3.40.50.300">
    <property type="entry name" value="P-loop containing nucleotide triphosphate hydrolases"/>
    <property type="match status" value="2"/>
</dbReference>
<sequence>MVSLGAGLSCAAASDAFDLSDRCIRGYWATLVPALFVLALCLHYQPHSIPLPPFRLRKALYMVKKTFTPYISLQEAEALLLDDEAVDLDDTMTLGNDDATTNTEGRQGSTLILTLSGFLECLVWLATGCFLLMAHPESRWHAIQHLLTASTWLYAALRPLLTRPSAHPPYDLLALYILHLLGAFVQLGGYVFDVYTSLGQSLSLRTLADLSLNIFVLLGLMSVVLRMPMAVPSSKERGRPNVSPEDYTSLWGWVSFSWVYPLIELGRNTTLNESDVWDLSPTIRSRPIFIKFSALPQNLSLLAKLWAANSFDVSMDFLLTIMSILFNYAEPFFLKRILDCLDTSTNTSPDMQKRTQSKAFVYAILMFVCSLMKAQCEVQHLWLGRRACTRIRSELMAAIYDKTLKRRDYSGVVDEQNAAGKEEAGGQKTTESKAGANTGKIVNLMAVDANQVAYLASMLNFLYSAPLELTIASILLYNLLGVSAFSGFLLILIFGWPLNSFFSKRSLLIHGGLLRAQDRRMGVLTELIGAVKIIKFFAWERRWIDRALEAREEELRLLRKGRINEIGFSFLWVTMPIFISVFSFFTYVMLGNQLTISTAFTAIALFNMIRQPLNGLPNFVVQLLKTRVSLDRISVFLKEEEVPEQVSSLKKDYSSPASAFASELQDERLGLEHASFRWNPVEQSADVRGVTVQQNGNSPSETNSATAAPSQDEENVADHRFELKNLSIVFPRGELTVVTGPTASGKTALLLAVMGEMTSLPGGRILMSKNPGKLDAYGNMQIISYAAQTPWLRHQSIKVNILFGFPFDEARYNAVIDCCALRPDLDILEDGDDTEIGERGITLSGGQKARVALARAVYAKTQYVLLDDPLSAVDSHTSQILYEKCLRGPLLANRTVVLVTHHIELVLPGAHYLVRMLDGRIDAQGTVQELRAQGVLDDIRHDAAIEVQKEEKSAEVIEADANPVEEKKAPRALVQDEKRQQGGVKWEIYKSYLRASSYSIWSVMAFLIVVVQLLGIGEKFWMKTWGEAYKISHNASAVHAQLVFAQQTPMASQIYTPPSSAPTVAFVDWPSAVQHPLFYVGIHAAIALSTAFVNISSSILQIRASLKASRNLFKALLVSVVHATFRFHDTTPQGRMINRFADMEYIDVWLAGALQQVNLSLAGFFGALFTVIAVFPIFVIPGLIIGWFYYIDSTAYLATGRDLKRMESNFQSPIYSDFGELLNGIVTIRAFSVELRFLTNIHTRIDKTTKMWYTYWMTNRWLLLNFDFLGSMAVFFTTMFSVYSFVGNAGLAGLAITSALNFSASVFSACRAYTTLEGNLNCVERVVEYLGLPQEPPAINEHYRPPAYWPSSANNDSLIVAENLSVKYAPDLPSVLQDVSFRLKAGERVGLLGRTGSGKSTLAMSVLRFADPSSGRIIVDGVDISKIGLEDLRSRLTFIPQDATLFSGSLRDNLDPFGEHDDATCSDVLRRVQMITDNSSVAREQSPTGYDDDGEPEESTATVSLDTQVSAGGANFSQGQRQLIAMARALLRHSSIVIMDEATSSVDFKTDAKIQATIREEFTDSLLITIAHRLKTIIDYDRLLVLDKGKLVEFDTPSRLIQKEDGFFRNMCLRSGYFEELEAAALGKAEQM</sequence>
<feature type="compositionally biased region" description="Polar residues" evidence="8">
    <location>
        <begin position="1476"/>
        <end position="1488"/>
    </location>
</feature>
<feature type="domain" description="ABC transporter" evidence="10">
    <location>
        <begin position="1359"/>
        <end position="1613"/>
    </location>
</feature>
<evidence type="ECO:0000256" key="9">
    <source>
        <dbReference type="SAM" id="Phobius"/>
    </source>
</evidence>
<dbReference type="Proteomes" id="UP001362999">
    <property type="component" value="Unassembled WGS sequence"/>
</dbReference>
<dbReference type="Pfam" id="PF00005">
    <property type="entry name" value="ABC_tran"/>
    <property type="match status" value="2"/>
</dbReference>
<evidence type="ECO:0000256" key="1">
    <source>
        <dbReference type="ARBA" id="ARBA00004370"/>
    </source>
</evidence>
<comment type="subcellular location">
    <subcellularLocation>
        <location evidence="1">Membrane</location>
    </subcellularLocation>
</comment>
<dbReference type="PROSITE" id="PS00211">
    <property type="entry name" value="ABC_TRANSPORTER_1"/>
    <property type="match status" value="2"/>
</dbReference>
<feature type="domain" description="ABC transmembrane type-1" evidence="11">
    <location>
        <begin position="317"/>
        <end position="625"/>
    </location>
</feature>
<keyword evidence="2" id="KW-0813">Transport</keyword>
<keyword evidence="5" id="KW-0067">ATP-binding</keyword>
<reference evidence="12 13" key="1">
    <citation type="journal article" date="2024" name="J Genomics">
        <title>Draft genome sequencing and assembly of Favolaschia claudopus CIRM-BRFM 2984 isolated from oak limbs.</title>
        <authorList>
            <person name="Navarro D."/>
            <person name="Drula E."/>
            <person name="Chaduli D."/>
            <person name="Cazenave R."/>
            <person name="Ahrendt S."/>
            <person name="Wang J."/>
            <person name="Lipzen A."/>
            <person name="Daum C."/>
            <person name="Barry K."/>
            <person name="Grigoriev I.V."/>
            <person name="Favel A."/>
            <person name="Rosso M.N."/>
            <person name="Martin F."/>
        </authorList>
    </citation>
    <scope>NUCLEOTIDE SEQUENCE [LARGE SCALE GENOMIC DNA]</scope>
    <source>
        <strain evidence="12 13">CIRM-BRFM 2984</strain>
    </source>
</reference>
<dbReference type="PANTHER" id="PTHR24223">
    <property type="entry name" value="ATP-BINDING CASSETTE SUB-FAMILY C"/>
    <property type="match status" value="1"/>
</dbReference>
<keyword evidence="3 9" id="KW-0812">Transmembrane</keyword>
<dbReference type="InterPro" id="IPR017871">
    <property type="entry name" value="ABC_transporter-like_CS"/>
</dbReference>
<feature type="compositionally biased region" description="Polar residues" evidence="8">
    <location>
        <begin position="692"/>
        <end position="709"/>
    </location>
</feature>
<dbReference type="CDD" id="cd03250">
    <property type="entry name" value="ABCC_MRP_domain1"/>
    <property type="match status" value="1"/>
</dbReference>
<dbReference type="EMBL" id="JAWWNJ010000077">
    <property type="protein sequence ID" value="KAK7005882.1"/>
    <property type="molecule type" value="Genomic_DNA"/>
</dbReference>
<evidence type="ECO:0000313" key="12">
    <source>
        <dbReference type="EMBL" id="KAK7005882.1"/>
    </source>
</evidence>
<dbReference type="PROSITE" id="PS50893">
    <property type="entry name" value="ABC_TRANSPORTER_2"/>
    <property type="match status" value="2"/>
</dbReference>
<dbReference type="GO" id="GO:0016887">
    <property type="term" value="F:ATP hydrolysis activity"/>
    <property type="evidence" value="ECO:0007669"/>
    <property type="project" value="InterPro"/>
</dbReference>
<dbReference type="PROSITE" id="PS50929">
    <property type="entry name" value="ABC_TM1F"/>
    <property type="match status" value="2"/>
</dbReference>
<feature type="domain" description="ABC transporter" evidence="10">
    <location>
        <begin position="708"/>
        <end position="943"/>
    </location>
</feature>
<dbReference type="InterPro" id="IPR011527">
    <property type="entry name" value="ABC1_TM_dom"/>
</dbReference>
<feature type="transmembrane region" description="Helical" evidence="9">
    <location>
        <begin position="1077"/>
        <end position="1100"/>
    </location>
</feature>
<feature type="region of interest" description="Disordered" evidence="8">
    <location>
        <begin position="1476"/>
        <end position="1502"/>
    </location>
</feature>
<evidence type="ECO:0000256" key="8">
    <source>
        <dbReference type="SAM" id="MobiDB-lite"/>
    </source>
</evidence>
<keyword evidence="4" id="KW-0547">Nucleotide-binding</keyword>
<dbReference type="CDD" id="cd03244">
    <property type="entry name" value="ABCC_MRP_domain2"/>
    <property type="match status" value="1"/>
</dbReference>
<feature type="transmembrane region" description="Helical" evidence="9">
    <location>
        <begin position="173"/>
        <end position="192"/>
    </location>
</feature>
<protein>
    <submittedName>
        <fullName evidence="12">Uncharacterized protein</fullName>
    </submittedName>
</protein>
<dbReference type="InterPro" id="IPR050173">
    <property type="entry name" value="ABC_transporter_C-like"/>
</dbReference>
<feature type="transmembrane region" description="Helical" evidence="9">
    <location>
        <begin position="1261"/>
        <end position="1283"/>
    </location>
</feature>
<dbReference type="InterPro" id="IPR027417">
    <property type="entry name" value="P-loop_NTPase"/>
</dbReference>
<organism evidence="12 13">
    <name type="scientific">Favolaschia claudopus</name>
    <dbReference type="NCBI Taxonomy" id="2862362"/>
    <lineage>
        <taxon>Eukaryota</taxon>
        <taxon>Fungi</taxon>
        <taxon>Dikarya</taxon>
        <taxon>Basidiomycota</taxon>
        <taxon>Agaricomycotina</taxon>
        <taxon>Agaricomycetes</taxon>
        <taxon>Agaricomycetidae</taxon>
        <taxon>Agaricales</taxon>
        <taxon>Marasmiineae</taxon>
        <taxon>Mycenaceae</taxon>
        <taxon>Favolaschia</taxon>
    </lineage>
</organism>
<evidence type="ECO:0000256" key="5">
    <source>
        <dbReference type="ARBA" id="ARBA00022840"/>
    </source>
</evidence>
<evidence type="ECO:0000256" key="6">
    <source>
        <dbReference type="ARBA" id="ARBA00022989"/>
    </source>
</evidence>
<name>A0AAW0AAM8_9AGAR</name>
<dbReference type="InterPro" id="IPR003439">
    <property type="entry name" value="ABC_transporter-like_ATP-bd"/>
</dbReference>
<gene>
    <name evidence="12" type="ORF">R3P38DRAFT_3040178</name>
</gene>
<feature type="transmembrane region" description="Helical" evidence="9">
    <location>
        <begin position="1164"/>
        <end position="1191"/>
    </location>
</feature>
<dbReference type="Gene3D" id="1.20.1560.10">
    <property type="entry name" value="ABC transporter type 1, transmembrane domain"/>
    <property type="match status" value="2"/>
</dbReference>
<feature type="domain" description="ABC transmembrane type-1" evidence="11">
    <location>
        <begin position="1084"/>
        <end position="1318"/>
    </location>
</feature>
<dbReference type="PANTHER" id="PTHR24223:SF415">
    <property type="entry name" value="FI20190P1"/>
    <property type="match status" value="1"/>
</dbReference>
<dbReference type="SMART" id="SM00382">
    <property type="entry name" value="AAA"/>
    <property type="match status" value="2"/>
</dbReference>
<evidence type="ECO:0000259" key="10">
    <source>
        <dbReference type="PROSITE" id="PS50893"/>
    </source>
</evidence>
<dbReference type="CDD" id="cd18596">
    <property type="entry name" value="ABC_6TM_VMR1_D1_like"/>
    <property type="match status" value="1"/>
</dbReference>
<evidence type="ECO:0000256" key="3">
    <source>
        <dbReference type="ARBA" id="ARBA00022692"/>
    </source>
</evidence>
<dbReference type="SUPFAM" id="SSF90123">
    <property type="entry name" value="ABC transporter transmembrane region"/>
    <property type="match status" value="2"/>
</dbReference>
<feature type="transmembrane region" description="Helical" evidence="9">
    <location>
        <begin position="998"/>
        <end position="1017"/>
    </location>
</feature>
<keyword evidence="13" id="KW-1185">Reference proteome</keyword>
<dbReference type="GO" id="GO:0140359">
    <property type="term" value="F:ABC-type transporter activity"/>
    <property type="evidence" value="ECO:0007669"/>
    <property type="project" value="InterPro"/>
</dbReference>
<evidence type="ECO:0000313" key="13">
    <source>
        <dbReference type="Proteomes" id="UP001362999"/>
    </source>
</evidence>
<accession>A0AAW0AAM8</accession>
<dbReference type="Pfam" id="PF00664">
    <property type="entry name" value="ABC_membrane"/>
    <property type="match status" value="2"/>
</dbReference>
<dbReference type="InterPro" id="IPR003593">
    <property type="entry name" value="AAA+_ATPase"/>
</dbReference>
<evidence type="ECO:0000256" key="7">
    <source>
        <dbReference type="ARBA" id="ARBA00023136"/>
    </source>
</evidence>
<feature type="transmembrane region" description="Helical" evidence="9">
    <location>
        <begin position="475"/>
        <end position="498"/>
    </location>
</feature>
<dbReference type="InterPro" id="IPR036640">
    <property type="entry name" value="ABC1_TM_sf"/>
</dbReference>
<feature type="transmembrane region" description="Helical" evidence="9">
    <location>
        <begin position="111"/>
        <end position="134"/>
    </location>
</feature>
<keyword evidence="6 9" id="KW-1133">Transmembrane helix</keyword>
<keyword evidence="7 9" id="KW-0472">Membrane</keyword>
<dbReference type="GO" id="GO:0005524">
    <property type="term" value="F:ATP binding"/>
    <property type="evidence" value="ECO:0007669"/>
    <property type="project" value="UniProtKB-KW"/>
</dbReference>
<feature type="region of interest" description="Disordered" evidence="8">
    <location>
        <begin position="692"/>
        <end position="714"/>
    </location>
</feature>